<dbReference type="PROSITE" id="PS50956">
    <property type="entry name" value="HTH_ASNC_2"/>
    <property type="match status" value="1"/>
</dbReference>
<proteinExistence type="predicted"/>
<sequence>MQLDDTDLQLIALLRDNARTPVTELATRLRVSRTTVQKHISKLEQAGIIIGYTVRLKPQAEAHRIRAWMGIAVEGNKTPGVLQALRGEPHVYALHSTNGRWDIVTELRADSLEQFDRVLGRIRLIPGITASETSLLLSTHKV</sequence>
<keyword evidence="2" id="KW-0238">DNA-binding</keyword>
<reference evidence="5 6" key="1">
    <citation type="submission" date="2023-01" db="EMBL/GenBank/DDBJ databases">
        <title>Novel species of the genus Vogesella isolated from rivers.</title>
        <authorList>
            <person name="Lu H."/>
        </authorList>
    </citation>
    <scope>NUCLEOTIDE SEQUENCE [LARGE SCALE GENOMIC DNA]</scope>
    <source>
        <strain evidence="5 6">DC21W</strain>
    </source>
</reference>
<accession>A0ABT5ISX0</accession>
<evidence type="ECO:0000256" key="1">
    <source>
        <dbReference type="ARBA" id="ARBA00023015"/>
    </source>
</evidence>
<dbReference type="EMBL" id="JAQQLF010000001">
    <property type="protein sequence ID" value="MDC7715660.1"/>
    <property type="molecule type" value="Genomic_DNA"/>
</dbReference>
<dbReference type="Pfam" id="PF13412">
    <property type="entry name" value="HTH_24"/>
    <property type="match status" value="1"/>
</dbReference>
<protein>
    <submittedName>
        <fullName evidence="5">Lrp/AsnC family transcriptional regulator</fullName>
    </submittedName>
</protein>
<dbReference type="InterPro" id="IPR036390">
    <property type="entry name" value="WH_DNA-bd_sf"/>
</dbReference>
<dbReference type="InterPro" id="IPR011991">
    <property type="entry name" value="ArsR-like_HTH"/>
</dbReference>
<dbReference type="PANTHER" id="PTHR30154">
    <property type="entry name" value="LEUCINE-RESPONSIVE REGULATORY PROTEIN"/>
    <property type="match status" value="1"/>
</dbReference>
<dbReference type="PANTHER" id="PTHR30154:SF53">
    <property type="entry name" value="HTH-TYPE TRANSCRIPTIONAL REGULATOR LRPC"/>
    <property type="match status" value="1"/>
</dbReference>
<evidence type="ECO:0000256" key="2">
    <source>
        <dbReference type="ARBA" id="ARBA00023125"/>
    </source>
</evidence>
<dbReference type="RefSeq" id="WP_272750156.1">
    <property type="nucleotide sequence ID" value="NZ_JAQQLF010000001.1"/>
</dbReference>
<dbReference type="Gene3D" id="1.10.10.10">
    <property type="entry name" value="Winged helix-like DNA-binding domain superfamily/Winged helix DNA-binding domain"/>
    <property type="match status" value="1"/>
</dbReference>
<gene>
    <name evidence="5" type="ORF">PQU95_00310</name>
</gene>
<organism evidence="5 6">
    <name type="scientific">Vogesella aquatica</name>
    <dbReference type="NCBI Taxonomy" id="2984206"/>
    <lineage>
        <taxon>Bacteria</taxon>
        <taxon>Pseudomonadati</taxon>
        <taxon>Pseudomonadota</taxon>
        <taxon>Betaproteobacteria</taxon>
        <taxon>Neisseriales</taxon>
        <taxon>Chromobacteriaceae</taxon>
        <taxon>Vogesella</taxon>
    </lineage>
</organism>
<dbReference type="Pfam" id="PF01037">
    <property type="entry name" value="AsnC_trans_reg"/>
    <property type="match status" value="1"/>
</dbReference>
<evidence type="ECO:0000256" key="3">
    <source>
        <dbReference type="ARBA" id="ARBA00023163"/>
    </source>
</evidence>
<dbReference type="InterPro" id="IPR036388">
    <property type="entry name" value="WH-like_DNA-bd_sf"/>
</dbReference>
<dbReference type="SUPFAM" id="SSF54909">
    <property type="entry name" value="Dimeric alpha+beta barrel"/>
    <property type="match status" value="1"/>
</dbReference>
<dbReference type="SMART" id="SM00344">
    <property type="entry name" value="HTH_ASNC"/>
    <property type="match status" value="1"/>
</dbReference>
<dbReference type="Proteomes" id="UP001219956">
    <property type="component" value="Unassembled WGS sequence"/>
</dbReference>
<dbReference type="SUPFAM" id="SSF46785">
    <property type="entry name" value="Winged helix' DNA-binding domain"/>
    <property type="match status" value="1"/>
</dbReference>
<evidence type="ECO:0000313" key="5">
    <source>
        <dbReference type="EMBL" id="MDC7715660.1"/>
    </source>
</evidence>
<dbReference type="InterPro" id="IPR011008">
    <property type="entry name" value="Dimeric_a/b-barrel"/>
</dbReference>
<dbReference type="InterPro" id="IPR019887">
    <property type="entry name" value="Tscrpt_reg_AsnC/Lrp_C"/>
</dbReference>
<dbReference type="Gene3D" id="3.30.70.920">
    <property type="match status" value="1"/>
</dbReference>
<comment type="caution">
    <text evidence="5">The sequence shown here is derived from an EMBL/GenBank/DDBJ whole genome shotgun (WGS) entry which is preliminary data.</text>
</comment>
<dbReference type="InterPro" id="IPR019888">
    <property type="entry name" value="Tscrpt_reg_AsnC-like"/>
</dbReference>
<dbReference type="CDD" id="cd00090">
    <property type="entry name" value="HTH_ARSR"/>
    <property type="match status" value="1"/>
</dbReference>
<dbReference type="PRINTS" id="PR00033">
    <property type="entry name" value="HTHASNC"/>
</dbReference>
<keyword evidence="3" id="KW-0804">Transcription</keyword>
<name>A0ABT5ISX0_9NEIS</name>
<feature type="domain" description="HTH asnC-type" evidence="4">
    <location>
        <begin position="3"/>
        <end position="64"/>
    </location>
</feature>
<keyword evidence="6" id="KW-1185">Reference proteome</keyword>
<evidence type="ECO:0000259" key="4">
    <source>
        <dbReference type="PROSITE" id="PS50956"/>
    </source>
</evidence>
<keyword evidence="1" id="KW-0805">Transcription regulation</keyword>
<dbReference type="InterPro" id="IPR000485">
    <property type="entry name" value="AsnC-type_HTH_dom"/>
</dbReference>
<evidence type="ECO:0000313" key="6">
    <source>
        <dbReference type="Proteomes" id="UP001219956"/>
    </source>
</evidence>